<name>A0A3G9E9U9_9ADEN</name>
<evidence type="ECO:0000313" key="1">
    <source>
        <dbReference type="EMBL" id="BBE29329.1"/>
    </source>
</evidence>
<evidence type="ECO:0000313" key="2">
    <source>
        <dbReference type="Proteomes" id="UP000316138"/>
    </source>
</evidence>
<dbReference type="EMBL" id="LC385828">
    <property type="protein sequence ID" value="BBE29329.1"/>
    <property type="molecule type" value="Genomic_DNA"/>
</dbReference>
<dbReference type="Proteomes" id="UP000316138">
    <property type="component" value="Segment"/>
</dbReference>
<organism evidence="1 2">
    <name type="scientific">Bat mastadenovirus A</name>
    <dbReference type="NCBI Taxonomy" id="1146877"/>
    <lineage>
        <taxon>Viruses</taxon>
        <taxon>Varidnaviria</taxon>
        <taxon>Bamfordvirae</taxon>
        <taxon>Preplasmiviricota</taxon>
        <taxon>Polisuviricotina</taxon>
        <taxon>Pharingeaviricetes</taxon>
        <taxon>Rowavirales</taxon>
        <taxon>Adenoviridae</taxon>
        <taxon>Mastadenovirus</taxon>
        <taxon>Mastadenovirus musauriti</taxon>
    </lineage>
</organism>
<accession>A0A3G9E9U9</accession>
<protein>
    <submittedName>
        <fullName evidence="1">E1A</fullName>
    </submittedName>
</protein>
<reference evidence="2" key="1">
    <citation type="submission" date="2018-05" db="EMBL/GenBank/DDBJ databases">
        <title>Isolation of two bat adenoviruses from Japanese wild bats.</title>
        <authorList>
            <person name="Kobayashi T."/>
            <person name="Murakami S."/>
            <person name="Horimoto T."/>
        </authorList>
    </citation>
    <scope>NUCLEOTIDE SEQUENCE [LARGE SCALE GENOMIC DNA]</scope>
    <source>
        <strain evidence="2">Mm32</strain>
    </source>
</reference>
<sequence>MICPVLPAGLDLDSFVADLLQEWAPDCEFVDVSPSPPPPSPPSLLDLFDVSEVDSPTSEDDDVVVVADSPAADTESCVCLSTPAVSPITVYSASPNVTEDMLQCLEDMATFDEDDEVRSEASSFTSWSDNVDVASCPAQGCLRCAFYQSRGESAICGLCYLKALSAVQFPPRGCPWESAMDVGDGVVAAGDFGEGSGLAMTPPVVYQTEPLDLSTRPRP</sequence>
<proteinExistence type="predicted"/>